<proteinExistence type="predicted"/>
<evidence type="ECO:0000313" key="8">
    <source>
        <dbReference type="Proteomes" id="UP000004310"/>
    </source>
</evidence>
<organism evidence="7 8">
    <name type="scientific">Fulvimarina pelagi HTCC2506</name>
    <dbReference type="NCBI Taxonomy" id="314231"/>
    <lineage>
        <taxon>Bacteria</taxon>
        <taxon>Pseudomonadati</taxon>
        <taxon>Pseudomonadota</taxon>
        <taxon>Alphaproteobacteria</taxon>
        <taxon>Hyphomicrobiales</taxon>
        <taxon>Aurantimonadaceae</taxon>
        <taxon>Fulvimarina</taxon>
    </lineage>
</organism>
<dbReference type="EMBL" id="AATP01000001">
    <property type="protein sequence ID" value="EAU42499.1"/>
    <property type="molecule type" value="Genomic_DNA"/>
</dbReference>
<feature type="domain" description="Glutathionylspermidine synthase pre-ATP-grasp-like" evidence="6">
    <location>
        <begin position="12"/>
        <end position="383"/>
    </location>
</feature>
<keyword evidence="5" id="KW-0460">Magnesium</keyword>
<dbReference type="RefSeq" id="WP_007066473.1">
    <property type="nucleotide sequence ID" value="NZ_DS022272.1"/>
</dbReference>
<keyword evidence="4" id="KW-0067">ATP-binding</keyword>
<dbReference type="Pfam" id="PF03738">
    <property type="entry name" value="GSP_synth"/>
    <property type="match status" value="1"/>
</dbReference>
<comment type="caution">
    <text evidence="7">The sequence shown here is derived from an EMBL/GenBank/DDBJ whole genome shotgun (WGS) entry which is preliminary data.</text>
</comment>
<evidence type="ECO:0000259" key="6">
    <source>
        <dbReference type="Pfam" id="PF03738"/>
    </source>
</evidence>
<dbReference type="Gene3D" id="3.30.1490.330">
    <property type="match status" value="1"/>
</dbReference>
<keyword evidence="1" id="KW-0436">Ligase</keyword>
<dbReference type="STRING" id="217511.GCA_001463845_00110"/>
<evidence type="ECO:0000256" key="2">
    <source>
        <dbReference type="ARBA" id="ARBA00022723"/>
    </source>
</evidence>
<dbReference type="AlphaFoldDB" id="Q0G765"/>
<keyword evidence="3" id="KW-0547">Nucleotide-binding</keyword>
<dbReference type="SUPFAM" id="SSF52440">
    <property type="entry name" value="PreATP-grasp domain"/>
    <property type="match status" value="1"/>
</dbReference>
<dbReference type="InterPro" id="IPR005494">
    <property type="entry name" value="GSPS_pre-ATP-grasp-like_dom"/>
</dbReference>
<dbReference type="GO" id="GO:0016874">
    <property type="term" value="F:ligase activity"/>
    <property type="evidence" value="ECO:0007669"/>
    <property type="project" value="UniProtKB-KW"/>
</dbReference>
<dbReference type="GO" id="GO:0005524">
    <property type="term" value="F:ATP binding"/>
    <property type="evidence" value="ECO:0007669"/>
    <property type="project" value="UniProtKB-KW"/>
</dbReference>
<evidence type="ECO:0000256" key="5">
    <source>
        <dbReference type="ARBA" id="ARBA00022842"/>
    </source>
</evidence>
<accession>Q0G765</accession>
<dbReference type="InterPro" id="IPR016185">
    <property type="entry name" value="PreATP-grasp_dom_sf"/>
</dbReference>
<name>Q0G765_9HYPH</name>
<dbReference type="GO" id="GO:0046872">
    <property type="term" value="F:metal ion binding"/>
    <property type="evidence" value="ECO:0007669"/>
    <property type="project" value="UniProtKB-KW"/>
</dbReference>
<evidence type="ECO:0000256" key="3">
    <source>
        <dbReference type="ARBA" id="ARBA00022741"/>
    </source>
</evidence>
<dbReference type="Proteomes" id="UP000004310">
    <property type="component" value="Unassembled WGS sequence"/>
</dbReference>
<evidence type="ECO:0000256" key="1">
    <source>
        <dbReference type="ARBA" id="ARBA00022598"/>
    </source>
</evidence>
<dbReference type="HOGENOM" id="CLU_059175_0_0_5"/>
<keyword evidence="8" id="KW-1185">Reference proteome</keyword>
<reference evidence="7 8" key="1">
    <citation type="journal article" date="2010" name="J. Bacteriol.">
        <title>Genome sequence of Fulvimarina pelagi HTCC2506T, a Mn(II)-oxidizing alphaproteobacterium possessing an aerobic anoxygenic photosynthetic gene cluster and Xanthorhodopsin.</title>
        <authorList>
            <person name="Kang I."/>
            <person name="Oh H.M."/>
            <person name="Lim S.I."/>
            <person name="Ferriera S."/>
            <person name="Giovannoni S.J."/>
            <person name="Cho J.C."/>
        </authorList>
    </citation>
    <scope>NUCLEOTIDE SEQUENCE [LARGE SCALE GENOMIC DNA]</scope>
    <source>
        <strain evidence="7 8">HTCC2506</strain>
    </source>
</reference>
<protein>
    <submittedName>
        <fullName evidence="7">Putative glutathionylspermidine synthase</fullName>
    </submittedName>
</protein>
<keyword evidence="2" id="KW-0479">Metal-binding</keyword>
<evidence type="ECO:0000313" key="7">
    <source>
        <dbReference type="EMBL" id="EAU42499.1"/>
    </source>
</evidence>
<gene>
    <name evidence="7" type="ORF">FP2506_06656</name>
</gene>
<sequence>MQRISLPEREDWREKAEAVGFGFHEMYGEPYWLDDAAFVFTLAEIEEAIEDPSAELHQMCMDVAEDVIRDPAMMTKLAIPEPMQDLVRRSFEDQERHLYGRFDLAYDGTGPAKLLEYNADTPTSIFESAYFQYNWLTDNVERGVLPEDADQFNAIQETLIEAFRKFSNEPIFHFAAYTESDEDRGTAAYLMDCAIQAGHRTELLDMREIGVDDQGRYTDMQDRTIELCFKLYPWEDMLREPFAEHLPHSRTQFVEPPWKAILSNKGLLPLLWERFSGHPNLLPAYFADDPRAGNLKNAVRKPLHSREGENITVIEAGLETEVSDGNYGEEGFIVQELTRLFEKDGKYAVLGTWIVGNTCCGLGMREDRSRITRNLSRFIPHAIIG</sequence>
<dbReference type="eggNOG" id="COG0754">
    <property type="taxonomic scope" value="Bacteria"/>
</dbReference>
<dbReference type="SUPFAM" id="SSF56059">
    <property type="entry name" value="Glutathione synthetase ATP-binding domain-like"/>
    <property type="match status" value="1"/>
</dbReference>
<evidence type="ECO:0000256" key="4">
    <source>
        <dbReference type="ARBA" id="ARBA00022840"/>
    </source>
</evidence>